<dbReference type="OrthoDB" id="5863614at2759"/>
<dbReference type="EMBL" id="JARK01001467">
    <property type="protein sequence ID" value="EYB98444.1"/>
    <property type="molecule type" value="Genomic_DNA"/>
</dbReference>
<evidence type="ECO:0000313" key="1">
    <source>
        <dbReference type="EMBL" id="EYB98444.1"/>
    </source>
</evidence>
<sequence>MALTFAPKEYRALEAAVHTNQQDALIPVGVIGAIPALDVTVVDIDPVMKEVATKWYDFKPSPLHRIVIEDGLVFVNQASDKGLKYDAILLDLCINKKVALMCPIEGFLTEEAISNLAFITADTGLLLFNRVTIVNIITAKDALFEAERVFRLYKQHFESCILLPAGGLDRMLFCFHKKELWDDNPEKLHELVVKVEERTGFHLRDGANYIASNVE</sequence>
<name>A0A016T756_9BILA</name>
<dbReference type="Gene3D" id="3.40.50.150">
    <property type="entry name" value="Vaccinia Virus protein VP39"/>
    <property type="match status" value="1"/>
</dbReference>
<dbReference type="InterPro" id="IPR029063">
    <property type="entry name" value="SAM-dependent_MTases_sf"/>
</dbReference>
<evidence type="ECO:0008006" key="3">
    <source>
        <dbReference type="Google" id="ProtNLM"/>
    </source>
</evidence>
<keyword evidence="2" id="KW-1185">Reference proteome</keyword>
<reference evidence="2" key="1">
    <citation type="journal article" date="2015" name="Nat. Genet.">
        <title>The genome and transcriptome of the zoonotic hookworm Ancylostoma ceylanicum identify infection-specific gene families.</title>
        <authorList>
            <person name="Schwarz E.M."/>
            <person name="Hu Y."/>
            <person name="Antoshechkin I."/>
            <person name="Miller M.M."/>
            <person name="Sternberg P.W."/>
            <person name="Aroian R.V."/>
        </authorList>
    </citation>
    <scope>NUCLEOTIDE SEQUENCE</scope>
    <source>
        <strain evidence="2">HY135</strain>
    </source>
</reference>
<dbReference type="SUPFAM" id="SSF53335">
    <property type="entry name" value="S-adenosyl-L-methionine-dependent methyltransferases"/>
    <property type="match status" value="1"/>
</dbReference>
<accession>A0A016T756</accession>
<gene>
    <name evidence="1" type="primary">Acey_s0131.g1628</name>
    <name evidence="1" type="ORF">Y032_0131g1628</name>
</gene>
<proteinExistence type="predicted"/>
<dbReference type="AlphaFoldDB" id="A0A016T756"/>
<evidence type="ECO:0000313" key="2">
    <source>
        <dbReference type="Proteomes" id="UP000024635"/>
    </source>
</evidence>
<organism evidence="1 2">
    <name type="scientific">Ancylostoma ceylanicum</name>
    <dbReference type="NCBI Taxonomy" id="53326"/>
    <lineage>
        <taxon>Eukaryota</taxon>
        <taxon>Metazoa</taxon>
        <taxon>Ecdysozoa</taxon>
        <taxon>Nematoda</taxon>
        <taxon>Chromadorea</taxon>
        <taxon>Rhabditida</taxon>
        <taxon>Rhabditina</taxon>
        <taxon>Rhabditomorpha</taxon>
        <taxon>Strongyloidea</taxon>
        <taxon>Ancylostomatidae</taxon>
        <taxon>Ancylostomatinae</taxon>
        <taxon>Ancylostoma</taxon>
    </lineage>
</organism>
<protein>
    <recommendedName>
        <fullName evidence="3">PABS domain-containing protein</fullName>
    </recommendedName>
</protein>
<comment type="caution">
    <text evidence="1">The sequence shown here is derived from an EMBL/GenBank/DDBJ whole genome shotgun (WGS) entry which is preliminary data.</text>
</comment>
<dbReference type="Proteomes" id="UP000024635">
    <property type="component" value="Unassembled WGS sequence"/>
</dbReference>